<sequence length="567" mass="62176">MRAYIDSICNRKPPSKAPQVRPTKSALLLLSHQEAKRRQLGESQADGSISLLTHPHRQPRTAAAKWPLKATPSLGPPPRPPACRSSSPLAHDVLARTPAASSVAAAESPWHPLFTSASQSPATSPRQQQRPGRRTSEEEGEAGVTREEYWPTLTRPVEVDKATPVAVAAYGDRRFYDDTAEDGEGGHQEADVMHASAAERGGCAALSPTRTWRSAWAPWNPPSHKVHQDLVRSDAASPCPTTWRLRYPSSSLYTSPAPHARSEMEPPRVPRASAARPSMASGTPSDSNLAALSGQYPTAPARAADWNESPQWCHPVSAPQQQQQQQQLARVHERHESYSSSAHCTSDADVIANTQRRPDSLPSRPSLSSLFSSGFFSRGPEAAMHRRAERYSTVAHRARNPCARFHATAQSAASSLTKQSQQASQPRPGADYRCRDVNKCSLRDLQEGLCTRLQRRLHDLETSPLSCISPMDSTAAARNTASTPLLADTDATLRLWRDTRRALRQQVMHRSAIHDVQCSTTQRGQWPNAEEGVVMDDVVRRILAERAASRAYLLAGVAAAKREERTQ</sequence>
<gene>
    <name evidence="2" type="ORF">LMXM_18_0630</name>
</gene>
<feature type="region of interest" description="Disordered" evidence="1">
    <location>
        <begin position="309"/>
        <end position="347"/>
    </location>
</feature>
<feature type="compositionally biased region" description="Polar residues" evidence="1">
    <location>
        <begin position="41"/>
        <end position="51"/>
    </location>
</feature>
<dbReference type="Proteomes" id="UP000007259">
    <property type="component" value="Chromosome 18"/>
</dbReference>
<name>E9ARK1_LEIMU</name>
<evidence type="ECO:0000313" key="3">
    <source>
        <dbReference type="Proteomes" id="UP000007259"/>
    </source>
</evidence>
<dbReference type="KEGG" id="lmi:LMXM_18_0630"/>
<dbReference type="RefSeq" id="XP_003874078.1">
    <property type="nucleotide sequence ID" value="XM_003874029.1"/>
</dbReference>
<dbReference type="EMBL" id="FR799571">
    <property type="protein sequence ID" value="CBZ25572.1"/>
    <property type="molecule type" value="Genomic_DNA"/>
</dbReference>
<protein>
    <submittedName>
        <fullName evidence="2">Uncharacterized protein</fullName>
    </submittedName>
</protein>
<dbReference type="PhylomeDB" id="E9ARK1"/>
<evidence type="ECO:0000256" key="1">
    <source>
        <dbReference type="SAM" id="MobiDB-lite"/>
    </source>
</evidence>
<feature type="region of interest" description="Disordered" evidence="1">
    <location>
        <begin position="407"/>
        <end position="431"/>
    </location>
</feature>
<keyword evidence="3" id="KW-1185">Reference proteome</keyword>
<feature type="region of interest" description="Disordered" evidence="1">
    <location>
        <begin position="1"/>
        <end position="87"/>
    </location>
</feature>
<evidence type="ECO:0000313" key="2">
    <source>
        <dbReference type="EMBL" id="CBZ25572.1"/>
    </source>
</evidence>
<feature type="compositionally biased region" description="Polar residues" evidence="1">
    <location>
        <begin position="408"/>
        <end position="425"/>
    </location>
</feature>
<feature type="region of interest" description="Disordered" evidence="1">
    <location>
        <begin position="113"/>
        <end position="151"/>
    </location>
</feature>
<dbReference type="AlphaFoldDB" id="E9ARK1"/>
<accession>E9ARK1</accession>
<feature type="compositionally biased region" description="Low complexity" evidence="1">
    <location>
        <begin position="270"/>
        <end position="281"/>
    </location>
</feature>
<proteinExistence type="predicted"/>
<reference evidence="2 3" key="1">
    <citation type="journal article" date="2011" name="Genome Res.">
        <title>Chromosome and gene copy number variation allow major structural change between species and strains of Leishmania.</title>
        <authorList>
            <person name="Rogers M.B."/>
            <person name="Hilley J.D."/>
            <person name="Dickens N.J."/>
            <person name="Wilkes J."/>
            <person name="Bates P.A."/>
            <person name="Depledge D.P."/>
            <person name="Harris D."/>
            <person name="Her Y."/>
            <person name="Herzyk P."/>
            <person name="Imamura H."/>
            <person name="Otto T.D."/>
            <person name="Sanders M."/>
            <person name="Seeger K."/>
            <person name="Dujardin J.C."/>
            <person name="Berriman M."/>
            <person name="Smith D.F."/>
            <person name="Hertz-Fowler C."/>
            <person name="Mottram J.C."/>
        </authorList>
    </citation>
    <scope>NUCLEOTIDE SEQUENCE [LARGE SCALE GENOMIC DNA]</scope>
    <source>
        <strain evidence="2 3">MHOM/GT/2001/U1103</strain>
    </source>
</reference>
<dbReference type="OMA" id="PWHPLFT"/>
<dbReference type="VEuPathDB" id="TriTrypDB:LmxM.18.0630"/>
<organism evidence="2 3">
    <name type="scientific">Leishmania mexicana (strain MHOM/GT/2001/U1103)</name>
    <dbReference type="NCBI Taxonomy" id="929439"/>
    <lineage>
        <taxon>Eukaryota</taxon>
        <taxon>Discoba</taxon>
        <taxon>Euglenozoa</taxon>
        <taxon>Kinetoplastea</taxon>
        <taxon>Metakinetoplastina</taxon>
        <taxon>Trypanosomatida</taxon>
        <taxon>Trypanosomatidae</taxon>
        <taxon>Leishmaniinae</taxon>
        <taxon>Leishmania</taxon>
    </lineage>
</organism>
<dbReference type="OrthoDB" id="267414at2759"/>
<feature type="compositionally biased region" description="Polar residues" evidence="1">
    <location>
        <begin position="115"/>
        <end position="130"/>
    </location>
</feature>
<feature type="region of interest" description="Disordered" evidence="1">
    <location>
        <begin position="251"/>
        <end position="293"/>
    </location>
</feature>
<dbReference type="GeneID" id="13447639"/>